<dbReference type="PANTHER" id="PTHR23150:SF19">
    <property type="entry name" value="FORMYLGLYCINE-GENERATING ENZYME"/>
    <property type="match status" value="1"/>
</dbReference>
<dbReference type="GO" id="GO:0120147">
    <property type="term" value="F:formylglycine-generating oxidase activity"/>
    <property type="evidence" value="ECO:0007669"/>
    <property type="project" value="TreeGrafter"/>
</dbReference>
<keyword evidence="4" id="KW-1185">Reference proteome</keyword>
<dbReference type="InterPro" id="IPR051043">
    <property type="entry name" value="Sulfatase_Mod_Factor_Kinase"/>
</dbReference>
<dbReference type="PROSITE" id="PS51257">
    <property type="entry name" value="PROKAR_LIPOPROTEIN"/>
    <property type="match status" value="1"/>
</dbReference>
<organism evidence="3 4">
    <name type="scientific">Labilithrix luteola</name>
    <dbReference type="NCBI Taxonomy" id="1391654"/>
    <lineage>
        <taxon>Bacteria</taxon>
        <taxon>Pseudomonadati</taxon>
        <taxon>Myxococcota</taxon>
        <taxon>Polyangia</taxon>
        <taxon>Polyangiales</taxon>
        <taxon>Labilitrichaceae</taxon>
        <taxon>Labilithrix</taxon>
    </lineage>
</organism>
<dbReference type="PANTHER" id="PTHR23150">
    <property type="entry name" value="SULFATASE MODIFYING FACTOR 1, 2"/>
    <property type="match status" value="1"/>
</dbReference>
<dbReference type="AlphaFoldDB" id="A0A0K1PW16"/>
<dbReference type="InterPro" id="IPR042095">
    <property type="entry name" value="SUMF_sf"/>
</dbReference>
<reference evidence="3 4" key="1">
    <citation type="submission" date="2015-08" db="EMBL/GenBank/DDBJ databases">
        <authorList>
            <person name="Babu N.S."/>
            <person name="Beckwith C.J."/>
            <person name="Beseler K.G."/>
            <person name="Brison A."/>
            <person name="Carone J.V."/>
            <person name="Caskin T.P."/>
            <person name="Diamond M."/>
            <person name="Durham M.E."/>
            <person name="Foxe J.M."/>
            <person name="Go M."/>
            <person name="Henderson B.A."/>
            <person name="Jones I.B."/>
            <person name="McGettigan J.A."/>
            <person name="Micheletti S.J."/>
            <person name="Nasrallah M.E."/>
            <person name="Ortiz D."/>
            <person name="Piller C.R."/>
            <person name="Privatt S.R."/>
            <person name="Schneider S.L."/>
            <person name="Sharp S."/>
            <person name="Smith T.C."/>
            <person name="Stanton J.D."/>
            <person name="Ullery H.E."/>
            <person name="Wilson R.J."/>
            <person name="Serrano M.G."/>
            <person name="Buck G."/>
            <person name="Lee V."/>
            <person name="Wang Y."/>
            <person name="Carvalho R."/>
            <person name="Voegtly L."/>
            <person name="Shi R."/>
            <person name="Duckworth R."/>
            <person name="Johnson A."/>
            <person name="Loviza R."/>
            <person name="Walstead R."/>
            <person name="Shah Z."/>
            <person name="Kiflezghi M."/>
            <person name="Wade K."/>
            <person name="Ball S.L."/>
            <person name="Bradley K.W."/>
            <person name="Asai D.J."/>
            <person name="Bowman C.A."/>
            <person name="Russell D.A."/>
            <person name="Pope W.H."/>
            <person name="Jacobs-Sera D."/>
            <person name="Hendrix R.W."/>
            <person name="Hatfull G.F."/>
        </authorList>
    </citation>
    <scope>NUCLEOTIDE SEQUENCE [LARGE SCALE GENOMIC DNA]</scope>
    <source>
        <strain evidence="3 4">DSM 27648</strain>
    </source>
</reference>
<feature type="signal peptide" evidence="1">
    <location>
        <begin position="1"/>
        <end position="19"/>
    </location>
</feature>
<evidence type="ECO:0000313" key="4">
    <source>
        <dbReference type="Proteomes" id="UP000064967"/>
    </source>
</evidence>
<protein>
    <submittedName>
        <fullName evidence="3">Serine/threonine kinase</fullName>
    </submittedName>
</protein>
<proteinExistence type="predicted"/>
<keyword evidence="3" id="KW-0808">Transferase</keyword>
<keyword evidence="3" id="KW-0418">Kinase</keyword>
<dbReference type="RefSeq" id="WP_146648809.1">
    <property type="nucleotide sequence ID" value="NZ_CP012333.1"/>
</dbReference>
<dbReference type="Pfam" id="PF03781">
    <property type="entry name" value="FGE-sulfatase"/>
    <property type="match status" value="1"/>
</dbReference>
<sequence length="460" mass="49127">MRPAAVSIAALAFALVACGETLPEAGHVVVHLDSDVALPRTGVSQGRQDAVPIFDTARIEILRADGSLACDDCRRDVALETAAIEAGTSFTILAPGAEIVHATAFRSDTFDLSGGHVSVEIWADVPAPPADGARDVTLTFRFEDIGRPRGSIDSPAKLEEGPPPRPRHMAPFAERVPCTGTAPSDTACVPGGMFWLGATVDMPSPTLLAPRVVVVQPFFVDLHEVSVSEYRANGGSRQGLSPNSGGRDGEFWDDYCTFTEAPGRFDDYPVNCLPWSAARAYCVSQGGDLLTEAQKEYLDSALRGYPFPWGYDRPTCADAVLARAPSTPAKRSTAINRDCLPDPSEPPDIGVMGFPKAVSREDIGKDFVDLEGGRVQDLAGNLSEWLLDDWQWRDEDCWSSPTPLVDPVCHSPDALYHPVRGGSYAIGAAGVAASWRLQYPDDADVAGSAIGIRCAYPAAQ</sequence>
<accession>A0A0K1PW16</accession>
<dbReference type="SUPFAM" id="SSF56436">
    <property type="entry name" value="C-type lectin-like"/>
    <property type="match status" value="1"/>
</dbReference>
<feature type="domain" description="Sulfatase-modifying factor enzyme-like" evidence="2">
    <location>
        <begin position="185"/>
        <end position="309"/>
    </location>
</feature>
<dbReference type="GO" id="GO:0016301">
    <property type="term" value="F:kinase activity"/>
    <property type="evidence" value="ECO:0007669"/>
    <property type="project" value="UniProtKB-KW"/>
</dbReference>
<keyword evidence="1" id="KW-0732">Signal</keyword>
<dbReference type="EMBL" id="CP012333">
    <property type="protein sequence ID" value="AKU97710.1"/>
    <property type="molecule type" value="Genomic_DNA"/>
</dbReference>
<dbReference type="OrthoDB" id="5502095at2"/>
<dbReference type="Proteomes" id="UP000064967">
    <property type="component" value="Chromosome"/>
</dbReference>
<dbReference type="Gene3D" id="3.90.1580.10">
    <property type="entry name" value="paralog of FGE (formylglycine-generating enzyme)"/>
    <property type="match status" value="1"/>
</dbReference>
<dbReference type="STRING" id="1391654.AKJ09_04374"/>
<evidence type="ECO:0000313" key="3">
    <source>
        <dbReference type="EMBL" id="AKU97710.1"/>
    </source>
</evidence>
<dbReference type="InterPro" id="IPR016187">
    <property type="entry name" value="CTDL_fold"/>
</dbReference>
<dbReference type="InterPro" id="IPR005532">
    <property type="entry name" value="SUMF_dom"/>
</dbReference>
<evidence type="ECO:0000256" key="1">
    <source>
        <dbReference type="SAM" id="SignalP"/>
    </source>
</evidence>
<gene>
    <name evidence="3" type="ORF">AKJ09_04374</name>
</gene>
<feature type="chain" id="PRO_5005466382" evidence="1">
    <location>
        <begin position="20"/>
        <end position="460"/>
    </location>
</feature>
<dbReference type="KEGG" id="llu:AKJ09_04374"/>
<name>A0A0K1PW16_9BACT</name>
<evidence type="ECO:0000259" key="2">
    <source>
        <dbReference type="Pfam" id="PF03781"/>
    </source>
</evidence>